<keyword evidence="6" id="KW-0032">Aminotransferase</keyword>
<dbReference type="Gene3D" id="3.40.640.10">
    <property type="entry name" value="Type I PLP-dependent aspartate aminotransferase-like (Major domain)"/>
    <property type="match status" value="1"/>
</dbReference>
<dbReference type="GO" id="GO:0030170">
    <property type="term" value="F:pyridoxal phosphate binding"/>
    <property type="evidence" value="ECO:0007669"/>
    <property type="project" value="TreeGrafter"/>
</dbReference>
<dbReference type="CDD" id="cd00616">
    <property type="entry name" value="AHBA_syn"/>
    <property type="match status" value="1"/>
</dbReference>
<evidence type="ECO:0000256" key="1">
    <source>
        <dbReference type="ARBA" id="ARBA00022898"/>
    </source>
</evidence>
<gene>
    <name evidence="6" type="primary">pglC</name>
    <name evidence="6" type="ORF">GCM10007852_15420</name>
</gene>
<dbReference type="PIRSF" id="PIRSF000390">
    <property type="entry name" value="PLP_StrS"/>
    <property type="match status" value="1"/>
</dbReference>
<dbReference type="PANTHER" id="PTHR30244">
    <property type="entry name" value="TRANSAMINASE"/>
    <property type="match status" value="1"/>
</dbReference>
<evidence type="ECO:0000313" key="7">
    <source>
        <dbReference type="Proteomes" id="UP001156601"/>
    </source>
</evidence>
<sequence>MLNGPFSAWPAYNKEEQDAVLNVLQSNKVNYWTGNEGREFEKEFAAFSDCQFAVAVANGTVALDLAWKALSLPHGSEVIVTSRSFMASVSSIVMAGLTPVFADIDLDSQNLSPETIAPLINKNTSAILCVHLAGWPCEMEPILALAKRHSIKVVEDCAQAHGAQYRGRSVGSWGDIAAWSFCQDKIMTTAGEGGMVTTNDERLWSAAWSFKDHGKSYEAVYDREHSPGFRWLHESFGTNWRITEMQSAVGRYQLTQMPDWHTKRTLNANAIAEACRHFPALRVPEIPHYVRHAYYKFYAFIDESLLKGSWSRDSIVAEISDEGVPCFSGSCSEIYLEKAFDGTGFRPKHALKNAHILGKTSIMFLVHPTLTQKEIAHTQDVICKVMQEASHEYTQSRI</sequence>
<keyword evidence="6" id="KW-0808">Transferase</keyword>
<evidence type="ECO:0000313" key="6">
    <source>
        <dbReference type="EMBL" id="GLR70634.1"/>
    </source>
</evidence>
<organism evidence="6 7">
    <name type="scientific">Agaribacter marinus</name>
    <dbReference type="NCBI Taxonomy" id="1431249"/>
    <lineage>
        <taxon>Bacteria</taxon>
        <taxon>Pseudomonadati</taxon>
        <taxon>Pseudomonadota</taxon>
        <taxon>Gammaproteobacteria</taxon>
        <taxon>Alteromonadales</taxon>
        <taxon>Alteromonadaceae</taxon>
        <taxon>Agaribacter</taxon>
    </lineage>
</organism>
<feature type="active site" description="Proton acceptor" evidence="3">
    <location>
        <position position="185"/>
    </location>
</feature>
<evidence type="ECO:0000256" key="2">
    <source>
        <dbReference type="ARBA" id="ARBA00037999"/>
    </source>
</evidence>
<dbReference type="Pfam" id="PF01041">
    <property type="entry name" value="DegT_DnrJ_EryC1"/>
    <property type="match status" value="1"/>
</dbReference>
<accession>A0AA37SY14</accession>
<evidence type="ECO:0000256" key="3">
    <source>
        <dbReference type="PIRSR" id="PIRSR000390-1"/>
    </source>
</evidence>
<reference evidence="6" key="2">
    <citation type="submission" date="2023-01" db="EMBL/GenBank/DDBJ databases">
        <title>Draft genome sequence of Agaribacter marinus strain NBRC 110023.</title>
        <authorList>
            <person name="Sun Q."/>
            <person name="Mori K."/>
        </authorList>
    </citation>
    <scope>NUCLEOTIDE SEQUENCE</scope>
    <source>
        <strain evidence="6">NBRC 110023</strain>
    </source>
</reference>
<dbReference type="AlphaFoldDB" id="A0AA37SY14"/>
<keyword evidence="1 4" id="KW-0663">Pyridoxal phosphate</keyword>
<dbReference type="PANTHER" id="PTHR30244:SF34">
    <property type="entry name" value="DTDP-4-AMINO-4,6-DIDEOXYGALACTOSE TRANSAMINASE"/>
    <property type="match status" value="1"/>
</dbReference>
<dbReference type="Proteomes" id="UP001156601">
    <property type="component" value="Unassembled WGS sequence"/>
</dbReference>
<dbReference type="GO" id="GO:0000271">
    <property type="term" value="P:polysaccharide biosynthetic process"/>
    <property type="evidence" value="ECO:0007669"/>
    <property type="project" value="TreeGrafter"/>
</dbReference>
<comment type="similarity">
    <text evidence="2 5">Belongs to the DegT/DnrJ/EryC1 family.</text>
</comment>
<dbReference type="RefSeq" id="WP_284216922.1">
    <property type="nucleotide sequence ID" value="NZ_BSOT01000005.1"/>
</dbReference>
<dbReference type="InterPro" id="IPR015424">
    <property type="entry name" value="PyrdxlP-dep_Trfase"/>
</dbReference>
<evidence type="ECO:0000256" key="4">
    <source>
        <dbReference type="PIRSR" id="PIRSR000390-2"/>
    </source>
</evidence>
<name>A0AA37SY14_9ALTE</name>
<dbReference type="EMBL" id="BSOT01000005">
    <property type="protein sequence ID" value="GLR70634.1"/>
    <property type="molecule type" value="Genomic_DNA"/>
</dbReference>
<feature type="modified residue" description="N6-(pyridoxal phosphate)lysine" evidence="4">
    <location>
        <position position="185"/>
    </location>
</feature>
<dbReference type="GO" id="GO:0008483">
    <property type="term" value="F:transaminase activity"/>
    <property type="evidence" value="ECO:0007669"/>
    <property type="project" value="UniProtKB-KW"/>
</dbReference>
<dbReference type="Gene3D" id="3.90.1150.10">
    <property type="entry name" value="Aspartate Aminotransferase, domain 1"/>
    <property type="match status" value="1"/>
</dbReference>
<proteinExistence type="inferred from homology"/>
<dbReference type="InterPro" id="IPR015421">
    <property type="entry name" value="PyrdxlP-dep_Trfase_major"/>
</dbReference>
<keyword evidence="7" id="KW-1185">Reference proteome</keyword>
<dbReference type="InterPro" id="IPR000653">
    <property type="entry name" value="DegT/StrS_aminotransferase"/>
</dbReference>
<dbReference type="InterPro" id="IPR015422">
    <property type="entry name" value="PyrdxlP-dep_Trfase_small"/>
</dbReference>
<protein>
    <submittedName>
        <fullName evidence="6">Aminotransferase</fullName>
    </submittedName>
</protein>
<dbReference type="SUPFAM" id="SSF53383">
    <property type="entry name" value="PLP-dependent transferases"/>
    <property type="match status" value="1"/>
</dbReference>
<reference evidence="6" key="1">
    <citation type="journal article" date="2014" name="Int. J. Syst. Evol. Microbiol.">
        <title>Complete genome sequence of Corynebacterium casei LMG S-19264T (=DSM 44701T), isolated from a smear-ripened cheese.</title>
        <authorList>
            <consortium name="US DOE Joint Genome Institute (JGI-PGF)"/>
            <person name="Walter F."/>
            <person name="Albersmeier A."/>
            <person name="Kalinowski J."/>
            <person name="Ruckert C."/>
        </authorList>
    </citation>
    <scope>NUCLEOTIDE SEQUENCE</scope>
    <source>
        <strain evidence="6">NBRC 110023</strain>
    </source>
</reference>
<comment type="caution">
    <text evidence="6">The sequence shown here is derived from an EMBL/GenBank/DDBJ whole genome shotgun (WGS) entry which is preliminary data.</text>
</comment>
<evidence type="ECO:0000256" key="5">
    <source>
        <dbReference type="RuleBase" id="RU004508"/>
    </source>
</evidence>